<dbReference type="GO" id="GO:0008270">
    <property type="term" value="F:zinc ion binding"/>
    <property type="evidence" value="ECO:0007669"/>
    <property type="project" value="UniProtKB-KW"/>
</dbReference>
<dbReference type="GO" id="GO:0000981">
    <property type="term" value="F:DNA-binding transcription factor activity, RNA polymerase II-specific"/>
    <property type="evidence" value="ECO:0007669"/>
    <property type="project" value="TreeGrafter"/>
</dbReference>
<evidence type="ECO:0000256" key="3">
    <source>
        <dbReference type="ARBA" id="ARBA00022771"/>
    </source>
</evidence>
<evidence type="ECO:0000256" key="1">
    <source>
        <dbReference type="ARBA" id="ARBA00022723"/>
    </source>
</evidence>
<dbReference type="Pfam" id="PF00096">
    <property type="entry name" value="zf-C2H2"/>
    <property type="match status" value="2"/>
</dbReference>
<dbReference type="OrthoDB" id="6077919at2759"/>
<evidence type="ECO:0000313" key="8">
    <source>
        <dbReference type="EMBL" id="TNN66519.1"/>
    </source>
</evidence>
<name>A0A4Z2HKV5_9TELE</name>
<dbReference type="AlphaFoldDB" id="A0A4Z2HKV5"/>
<keyword evidence="3 5" id="KW-0863">Zinc-finger</keyword>
<dbReference type="Gene3D" id="3.30.160.60">
    <property type="entry name" value="Classic Zinc Finger"/>
    <property type="match status" value="2"/>
</dbReference>
<dbReference type="EMBL" id="SRLO01000217">
    <property type="protein sequence ID" value="TNN66519.1"/>
    <property type="molecule type" value="Genomic_DNA"/>
</dbReference>
<evidence type="ECO:0000256" key="4">
    <source>
        <dbReference type="ARBA" id="ARBA00022833"/>
    </source>
</evidence>
<evidence type="ECO:0000313" key="9">
    <source>
        <dbReference type="Proteomes" id="UP000314294"/>
    </source>
</evidence>
<dbReference type="PANTHER" id="PTHR23235">
    <property type="entry name" value="KRUEPPEL-LIKE TRANSCRIPTION FACTOR"/>
    <property type="match status" value="1"/>
</dbReference>
<comment type="caution">
    <text evidence="8">The sequence shown here is derived from an EMBL/GenBank/DDBJ whole genome shotgun (WGS) entry which is preliminary data.</text>
</comment>
<proteinExistence type="predicted"/>
<dbReference type="InterPro" id="IPR036236">
    <property type="entry name" value="Znf_C2H2_sf"/>
</dbReference>
<evidence type="ECO:0000256" key="5">
    <source>
        <dbReference type="PROSITE-ProRule" id="PRU00042"/>
    </source>
</evidence>
<keyword evidence="4" id="KW-0862">Zinc</keyword>
<dbReference type="SUPFAM" id="SSF57667">
    <property type="entry name" value="beta-beta-alpha zinc fingers"/>
    <property type="match status" value="1"/>
</dbReference>
<dbReference type="FunFam" id="3.30.160.60:FF:001119">
    <property type="entry name" value="zinc finger protein 408"/>
    <property type="match status" value="1"/>
</dbReference>
<dbReference type="SMART" id="SM00355">
    <property type="entry name" value="ZnF_C2H2"/>
    <property type="match status" value="2"/>
</dbReference>
<dbReference type="FunFam" id="3.30.160.60:FF:000065">
    <property type="entry name" value="B-cell CLL/lymphoma 6, member B"/>
    <property type="match status" value="1"/>
</dbReference>
<keyword evidence="1" id="KW-0479">Metal-binding</keyword>
<feature type="domain" description="C2H2-type" evidence="7">
    <location>
        <begin position="10"/>
        <end position="37"/>
    </location>
</feature>
<evidence type="ECO:0000259" key="7">
    <source>
        <dbReference type="PROSITE" id="PS50157"/>
    </source>
</evidence>
<feature type="region of interest" description="Disordered" evidence="6">
    <location>
        <begin position="58"/>
        <end position="123"/>
    </location>
</feature>
<gene>
    <name evidence="8" type="primary">ZNF177</name>
    <name evidence="8" type="ORF">EYF80_023205</name>
</gene>
<evidence type="ECO:0000256" key="6">
    <source>
        <dbReference type="SAM" id="MobiDB-lite"/>
    </source>
</evidence>
<feature type="domain" description="C2H2-type" evidence="7">
    <location>
        <begin position="38"/>
        <end position="65"/>
    </location>
</feature>
<dbReference type="PANTHER" id="PTHR23235:SF120">
    <property type="entry name" value="KRUPPEL-LIKE FACTOR 15"/>
    <property type="match status" value="1"/>
</dbReference>
<dbReference type="InterPro" id="IPR013087">
    <property type="entry name" value="Znf_C2H2_type"/>
</dbReference>
<accession>A0A4Z2HKV5</accession>
<reference evidence="8 9" key="1">
    <citation type="submission" date="2019-03" db="EMBL/GenBank/DDBJ databases">
        <title>First draft genome of Liparis tanakae, snailfish: a comprehensive survey of snailfish specific genes.</title>
        <authorList>
            <person name="Kim W."/>
            <person name="Song I."/>
            <person name="Jeong J.-H."/>
            <person name="Kim D."/>
            <person name="Kim S."/>
            <person name="Ryu S."/>
            <person name="Song J.Y."/>
            <person name="Lee S.K."/>
        </authorList>
    </citation>
    <scope>NUCLEOTIDE SEQUENCE [LARGE SCALE GENOMIC DNA]</scope>
    <source>
        <tissue evidence="8">Muscle</tissue>
    </source>
</reference>
<dbReference type="PROSITE" id="PS50157">
    <property type="entry name" value="ZINC_FINGER_C2H2_2"/>
    <property type="match status" value="2"/>
</dbReference>
<keyword evidence="9" id="KW-1185">Reference proteome</keyword>
<sequence length="123" mass="13949">MATHSSERPHACDRCPRTFHRVEHLQVHTRSHTGEKPYRCLYCEKALSTNSALAKHVRRHTGQRTPGRAFTASPGGAHFEPEEFASRLIPKSQRCSDNATPERGSKSRRAPAVTRETHNEEEH</sequence>
<protein>
    <submittedName>
        <fullName evidence="8">Zinc finger protein 177</fullName>
    </submittedName>
</protein>
<dbReference type="PROSITE" id="PS00028">
    <property type="entry name" value="ZINC_FINGER_C2H2_1"/>
    <property type="match status" value="2"/>
</dbReference>
<dbReference type="Proteomes" id="UP000314294">
    <property type="component" value="Unassembled WGS sequence"/>
</dbReference>
<dbReference type="GO" id="GO:0000978">
    <property type="term" value="F:RNA polymerase II cis-regulatory region sequence-specific DNA binding"/>
    <property type="evidence" value="ECO:0007669"/>
    <property type="project" value="TreeGrafter"/>
</dbReference>
<evidence type="ECO:0000256" key="2">
    <source>
        <dbReference type="ARBA" id="ARBA00022737"/>
    </source>
</evidence>
<keyword evidence="2" id="KW-0677">Repeat</keyword>
<organism evidence="8 9">
    <name type="scientific">Liparis tanakae</name>
    <name type="common">Tanaka's snailfish</name>
    <dbReference type="NCBI Taxonomy" id="230148"/>
    <lineage>
        <taxon>Eukaryota</taxon>
        <taxon>Metazoa</taxon>
        <taxon>Chordata</taxon>
        <taxon>Craniata</taxon>
        <taxon>Vertebrata</taxon>
        <taxon>Euteleostomi</taxon>
        <taxon>Actinopterygii</taxon>
        <taxon>Neopterygii</taxon>
        <taxon>Teleostei</taxon>
        <taxon>Neoteleostei</taxon>
        <taxon>Acanthomorphata</taxon>
        <taxon>Eupercaria</taxon>
        <taxon>Perciformes</taxon>
        <taxon>Cottioidei</taxon>
        <taxon>Cottales</taxon>
        <taxon>Liparidae</taxon>
        <taxon>Liparis</taxon>
    </lineage>
</organism>